<keyword evidence="3" id="KW-1185">Reference proteome</keyword>
<sequence>MRIFLTAAFIPYPLIYGALADASCLLWEDKCGERGACWLYDLPKFRFILHGVTAALLVVGCVFQGVVVHYSDRVTHFYKDYPTVKDSSTPSGLPLVARRYKEAPNEDCVA</sequence>
<dbReference type="GO" id="GO:0015347">
    <property type="term" value="F:sodium-independent organic anion transmembrane transporter activity"/>
    <property type="evidence" value="ECO:0007669"/>
    <property type="project" value="TreeGrafter"/>
</dbReference>
<keyword evidence="1" id="KW-1133">Transmembrane helix</keyword>
<evidence type="ECO:0008006" key="4">
    <source>
        <dbReference type="Google" id="ProtNLM"/>
    </source>
</evidence>
<dbReference type="VEuPathDB" id="VectorBase:HLOH_055719"/>
<comment type="caution">
    <text evidence="2">The sequence shown here is derived from an EMBL/GenBank/DDBJ whole genome shotgun (WGS) entry which is preliminary data.</text>
</comment>
<dbReference type="InterPro" id="IPR004156">
    <property type="entry name" value="OATP"/>
</dbReference>
<dbReference type="PANTHER" id="PTHR11388:SF76">
    <property type="entry name" value="SOLUTE CARRIER ORGANIC ANION TRANSPORTER FAMILY MEMBER"/>
    <property type="match status" value="1"/>
</dbReference>
<dbReference type="OrthoDB" id="6435832at2759"/>
<dbReference type="GO" id="GO:0043252">
    <property type="term" value="P:sodium-independent organic anion transport"/>
    <property type="evidence" value="ECO:0007669"/>
    <property type="project" value="TreeGrafter"/>
</dbReference>
<organism evidence="2 3">
    <name type="scientific">Haemaphysalis longicornis</name>
    <name type="common">Bush tick</name>
    <dbReference type="NCBI Taxonomy" id="44386"/>
    <lineage>
        <taxon>Eukaryota</taxon>
        <taxon>Metazoa</taxon>
        <taxon>Ecdysozoa</taxon>
        <taxon>Arthropoda</taxon>
        <taxon>Chelicerata</taxon>
        <taxon>Arachnida</taxon>
        <taxon>Acari</taxon>
        <taxon>Parasitiformes</taxon>
        <taxon>Ixodida</taxon>
        <taxon>Ixodoidea</taxon>
        <taxon>Ixodidae</taxon>
        <taxon>Haemaphysalinae</taxon>
        <taxon>Haemaphysalis</taxon>
    </lineage>
</organism>
<protein>
    <recommendedName>
        <fullName evidence="4">Organic anion transporter</fullName>
    </recommendedName>
</protein>
<dbReference type="EMBL" id="JABSTR010000004">
    <property type="protein sequence ID" value="KAH9368283.1"/>
    <property type="molecule type" value="Genomic_DNA"/>
</dbReference>
<reference evidence="2 3" key="1">
    <citation type="journal article" date="2020" name="Cell">
        <title>Large-Scale Comparative Analyses of Tick Genomes Elucidate Their Genetic Diversity and Vector Capacities.</title>
        <authorList>
            <consortium name="Tick Genome and Microbiome Consortium (TIGMIC)"/>
            <person name="Jia N."/>
            <person name="Wang J."/>
            <person name="Shi W."/>
            <person name="Du L."/>
            <person name="Sun Y."/>
            <person name="Zhan W."/>
            <person name="Jiang J.F."/>
            <person name="Wang Q."/>
            <person name="Zhang B."/>
            <person name="Ji P."/>
            <person name="Bell-Sakyi L."/>
            <person name="Cui X.M."/>
            <person name="Yuan T.T."/>
            <person name="Jiang B.G."/>
            <person name="Yang W.F."/>
            <person name="Lam T.T."/>
            <person name="Chang Q.C."/>
            <person name="Ding S.J."/>
            <person name="Wang X.J."/>
            <person name="Zhu J.G."/>
            <person name="Ruan X.D."/>
            <person name="Zhao L."/>
            <person name="Wei J.T."/>
            <person name="Ye R.Z."/>
            <person name="Que T.C."/>
            <person name="Du C.H."/>
            <person name="Zhou Y.H."/>
            <person name="Cheng J.X."/>
            <person name="Dai P.F."/>
            <person name="Guo W.B."/>
            <person name="Han X.H."/>
            <person name="Huang E.J."/>
            <person name="Li L.F."/>
            <person name="Wei W."/>
            <person name="Gao Y.C."/>
            <person name="Liu J.Z."/>
            <person name="Shao H.Z."/>
            <person name="Wang X."/>
            <person name="Wang C.C."/>
            <person name="Yang T.C."/>
            <person name="Huo Q.B."/>
            <person name="Li W."/>
            <person name="Chen H.Y."/>
            <person name="Chen S.E."/>
            <person name="Zhou L.G."/>
            <person name="Ni X.B."/>
            <person name="Tian J.H."/>
            <person name="Sheng Y."/>
            <person name="Liu T."/>
            <person name="Pan Y.S."/>
            <person name="Xia L.Y."/>
            <person name="Li J."/>
            <person name="Zhao F."/>
            <person name="Cao W.C."/>
        </authorList>
    </citation>
    <scope>NUCLEOTIDE SEQUENCE [LARGE SCALE GENOMIC DNA]</scope>
    <source>
        <strain evidence="2">HaeL-2018</strain>
    </source>
</reference>
<name>A0A9J6FZZ3_HAELO</name>
<dbReference type="AlphaFoldDB" id="A0A9J6FZZ3"/>
<evidence type="ECO:0000313" key="3">
    <source>
        <dbReference type="Proteomes" id="UP000821853"/>
    </source>
</evidence>
<dbReference type="PANTHER" id="PTHR11388">
    <property type="entry name" value="ORGANIC ANION TRANSPORTER"/>
    <property type="match status" value="1"/>
</dbReference>
<dbReference type="Proteomes" id="UP000821853">
    <property type="component" value="Chromosome 2"/>
</dbReference>
<evidence type="ECO:0000256" key="1">
    <source>
        <dbReference type="SAM" id="Phobius"/>
    </source>
</evidence>
<dbReference type="GO" id="GO:0016323">
    <property type="term" value="C:basolateral plasma membrane"/>
    <property type="evidence" value="ECO:0007669"/>
    <property type="project" value="TreeGrafter"/>
</dbReference>
<feature type="transmembrane region" description="Helical" evidence="1">
    <location>
        <begin position="47"/>
        <end position="70"/>
    </location>
</feature>
<dbReference type="Pfam" id="PF03137">
    <property type="entry name" value="OATP"/>
    <property type="match status" value="1"/>
</dbReference>
<accession>A0A9J6FZZ3</accession>
<keyword evidence="1" id="KW-0812">Transmembrane</keyword>
<evidence type="ECO:0000313" key="2">
    <source>
        <dbReference type="EMBL" id="KAH9368283.1"/>
    </source>
</evidence>
<gene>
    <name evidence="2" type="ORF">HPB48_008051</name>
</gene>
<keyword evidence="1" id="KW-0472">Membrane</keyword>
<proteinExistence type="predicted"/>